<dbReference type="EnsemblMetazoa" id="AATE014219-RA">
    <property type="protein sequence ID" value="AATE014219-PA.1"/>
    <property type="gene ID" value="AATE014219"/>
</dbReference>
<sequence>MNHSENNQLTGQAENDKLNIQNDPLDDFYQKTSIWTFTMGDAFDVIVMMYYEFAIIANIDPDDEDKCDDLYETMAEGESRHLKVAKGARNVRIDDGLDENESESQAENDKLNIQNDPLDDFYQKTSIWTFTMGDAFDVIVMMYYEFAIIANIDPDDEDKCDDLYETMAEGESRHLKVAKGARNVRIDDGLDENESESENEDKTVHSNTG</sequence>
<evidence type="ECO:0000256" key="1">
    <source>
        <dbReference type="SAM" id="MobiDB-lite"/>
    </source>
</evidence>
<proteinExistence type="predicted"/>
<name>A0A182JA37_ANOAO</name>
<reference evidence="2" key="1">
    <citation type="submission" date="2022-08" db="UniProtKB">
        <authorList>
            <consortium name="EnsemblMetazoa"/>
        </authorList>
    </citation>
    <scope>IDENTIFICATION</scope>
    <source>
        <strain evidence="2">EBRO</strain>
    </source>
</reference>
<evidence type="ECO:0000313" key="2">
    <source>
        <dbReference type="EnsemblMetazoa" id="AATE014219-PA.1"/>
    </source>
</evidence>
<protein>
    <submittedName>
        <fullName evidence="2">Uncharacterized protein</fullName>
    </submittedName>
</protein>
<dbReference type="VEuPathDB" id="VectorBase:AATE014219"/>
<dbReference type="AlphaFoldDB" id="A0A182JA37"/>
<feature type="region of interest" description="Disordered" evidence="1">
    <location>
        <begin position="1"/>
        <end position="21"/>
    </location>
</feature>
<feature type="compositionally biased region" description="Acidic residues" evidence="1">
    <location>
        <begin position="189"/>
        <end position="199"/>
    </location>
</feature>
<organism evidence="2">
    <name type="scientific">Anopheles atroparvus</name>
    <name type="common">European mosquito</name>
    <dbReference type="NCBI Taxonomy" id="41427"/>
    <lineage>
        <taxon>Eukaryota</taxon>
        <taxon>Metazoa</taxon>
        <taxon>Ecdysozoa</taxon>
        <taxon>Arthropoda</taxon>
        <taxon>Hexapoda</taxon>
        <taxon>Insecta</taxon>
        <taxon>Pterygota</taxon>
        <taxon>Neoptera</taxon>
        <taxon>Endopterygota</taxon>
        <taxon>Diptera</taxon>
        <taxon>Nematocera</taxon>
        <taxon>Culicoidea</taxon>
        <taxon>Culicidae</taxon>
        <taxon>Anophelinae</taxon>
        <taxon>Anopheles</taxon>
    </lineage>
</organism>
<feature type="compositionally biased region" description="Basic and acidic residues" evidence="1">
    <location>
        <begin position="200"/>
        <end position="209"/>
    </location>
</feature>
<feature type="region of interest" description="Disordered" evidence="1">
    <location>
        <begin position="184"/>
        <end position="209"/>
    </location>
</feature>
<accession>A0A182JA37</accession>